<evidence type="ECO:0000313" key="3">
    <source>
        <dbReference type="Proteomes" id="UP000282613"/>
    </source>
</evidence>
<feature type="compositionally biased region" description="Low complexity" evidence="1">
    <location>
        <begin position="1250"/>
        <end position="1264"/>
    </location>
</feature>
<reference evidence="2 3" key="2">
    <citation type="submission" date="2018-11" db="EMBL/GenBank/DDBJ databases">
        <authorList>
            <consortium name="Pathogen Informatics"/>
        </authorList>
    </citation>
    <scope>NUCLEOTIDE SEQUENCE [LARGE SCALE GENOMIC DNA]</scope>
</reference>
<name>A0A158R891_TAEAS</name>
<organism evidence="4">
    <name type="scientific">Taenia asiatica</name>
    <name type="common">Asian tapeworm</name>
    <dbReference type="NCBI Taxonomy" id="60517"/>
    <lineage>
        <taxon>Eukaryota</taxon>
        <taxon>Metazoa</taxon>
        <taxon>Spiralia</taxon>
        <taxon>Lophotrochozoa</taxon>
        <taxon>Platyhelminthes</taxon>
        <taxon>Cestoda</taxon>
        <taxon>Eucestoda</taxon>
        <taxon>Cyclophyllidea</taxon>
        <taxon>Taeniidae</taxon>
        <taxon>Taenia</taxon>
    </lineage>
</organism>
<dbReference type="OrthoDB" id="3176171at2759"/>
<dbReference type="STRING" id="60517.A0A158R891"/>
<evidence type="ECO:0000313" key="2">
    <source>
        <dbReference type="EMBL" id="VDK34376.1"/>
    </source>
</evidence>
<sequence length="1302" mass="144808">MRKLRILDNQRCGPSTGARGRNVPSSPLYAPSTFNSPRLNDSVGNFEEIREKLVEANLLAERANALLKERRSNVRYHVSLQVPIHCLNQAKREHRQLQCEPVIELHRGGVRERSLSLARMQYNLRELEANQGENEDSGVSLSGFSNVTNEMRVSGRVNIELSTAILSEDSRSRKPSQSTGVPDPLDRELCDLGGNVLEVRVAIHEAVGIPHSFAKMILCHYQMLGVEEPIVVLPKRESFSVQAPPDPTTREYERTERCVFDHRRIFHLPLNRQVLNSLADYALSVEVYGSLQEPKSSTLIRRKTIRGPLYPNTNRQVADQQQQRANSPPQIRTMKVRRYKSDLVDKRKPSLQGSHTLAVGASPANGLSNEVATRLAEDWLRVQRRVDFWVAIEELMEDGSFKKVPVIPSSDVKTGGIYQLRQGLNRRIRVLIRPNEPSLKEGGVLPLLCETVSEVSVGCVTRSLADFENGLNNYPRSHAAPDSYQEYDLETVRHKWCNAMDEWQSYLQSNLQALAKKREKEAVDEAKEGYLLNRWVSSILERDAILVPAPGSSLPGAPATEPPPPGVEQHTPLVFADIGDGTFNKALKVGARSYLEGEEAALKEGKAFVTLPLIKTYATLIGALASWDSNLHESDLLNKITPPSERIYLIVKEEMLWTGVAYQFVAGIPQMAPYTSNSSMAEVEKEETASAESLAGQYMRTIQSVSSELYLDGLRQEVGPLLVDLWDLGISGGVVRLEVALREALATNQQKHQPFDLANLGLATHESDVSEGSLSRSRSFTDKPKRIIWSDALRQRSQTRQKPSLYFNLSPQKIHNDTDNSPTSPFFFQDRGERGRRTSSTDSDETAVQQLVEDLRTSTVSRMNGPSASEEQMAWSRRCPPLVGITPVEGVSESGKAYRLHFTGLILPPLTWGFWSGYGGPEKFGCLLARQSGVIAFRTAELSSAGVKAVRSSTNRKTQKLQPQKKSSKKSRKQPEPLRSFDGIAGNKKFEGQTRNGLSNGSHSPSVPKSKRKRESKTRGERSEDPYELSADENDAPTAAFCSPSASPAVRASVEKKRKFFPNRRGNPTKRTALLGFELLRQKLTAKSRGCRRPLLAANRIFSSRAAPMSESERARIAATTIWLPVPNQQCASTPNGQRPQRLQPPLLSLPPPDEKSEILTGNPAVRLSSLSVLNSPFDSRTVESSNTPLESTAVIPREGSTHDALPLADTSNISPRPQTLSPDRVGDKNHREARRISFAQRLSPIPKRSSGSRGSSNLSTSGSKVHPHRHSCNEDASNYEEWLEQFNSQLKPYEEFDLTID</sequence>
<feature type="compositionally biased region" description="Acidic residues" evidence="1">
    <location>
        <begin position="1026"/>
        <end position="1035"/>
    </location>
</feature>
<dbReference type="EMBL" id="UYRS01018386">
    <property type="protein sequence ID" value="VDK34376.1"/>
    <property type="molecule type" value="Genomic_DNA"/>
</dbReference>
<feature type="region of interest" description="Disordered" evidence="1">
    <location>
        <begin position="800"/>
        <end position="847"/>
    </location>
</feature>
<evidence type="ECO:0000313" key="4">
    <source>
        <dbReference type="WBParaSite" id="TASK_0000501801-mRNA-1"/>
    </source>
</evidence>
<feature type="compositionally biased region" description="Polar residues" evidence="1">
    <location>
        <begin position="800"/>
        <end position="826"/>
    </location>
</feature>
<protein>
    <submittedName>
        <fullName evidence="4">DUF3694 domain-containing protein</fullName>
    </submittedName>
</protein>
<feature type="compositionally biased region" description="Polar residues" evidence="1">
    <location>
        <begin position="838"/>
        <end position="847"/>
    </location>
</feature>
<proteinExistence type="predicted"/>
<feature type="compositionally biased region" description="Low complexity" evidence="1">
    <location>
        <begin position="1138"/>
        <end position="1147"/>
    </location>
</feature>
<feature type="region of interest" description="Disordered" evidence="1">
    <location>
        <begin position="1128"/>
        <end position="1148"/>
    </location>
</feature>
<feature type="region of interest" description="Disordered" evidence="1">
    <location>
        <begin position="1200"/>
        <end position="1277"/>
    </location>
</feature>
<feature type="compositionally biased region" description="Polar residues" evidence="1">
    <location>
        <begin position="1128"/>
        <end position="1137"/>
    </location>
</feature>
<keyword evidence="3" id="KW-1185">Reference proteome</keyword>
<reference evidence="4" key="1">
    <citation type="submission" date="2016-04" db="UniProtKB">
        <authorList>
            <consortium name="WormBaseParasite"/>
        </authorList>
    </citation>
    <scope>IDENTIFICATION</scope>
</reference>
<dbReference type="WBParaSite" id="TASK_0000501801-mRNA-1">
    <property type="protein sequence ID" value="TASK_0000501801-mRNA-1"/>
    <property type="gene ID" value="TASK_0000501801"/>
</dbReference>
<accession>A0A158R891</accession>
<feature type="compositionally biased region" description="Polar residues" evidence="1">
    <location>
        <begin position="1210"/>
        <end position="1222"/>
    </location>
</feature>
<evidence type="ECO:0000256" key="1">
    <source>
        <dbReference type="SAM" id="MobiDB-lite"/>
    </source>
</evidence>
<dbReference type="Proteomes" id="UP000282613">
    <property type="component" value="Unassembled WGS sequence"/>
</dbReference>
<feature type="region of interest" description="Disordered" evidence="1">
    <location>
        <begin position="946"/>
        <end position="1044"/>
    </location>
</feature>
<gene>
    <name evidence="2" type="ORF">TASK_LOCUS5019</name>
</gene>
<feature type="compositionally biased region" description="Polar residues" evidence="1">
    <location>
        <begin position="993"/>
        <end position="1007"/>
    </location>
</feature>